<keyword evidence="2" id="KW-0472">Membrane</keyword>
<protein>
    <recommendedName>
        <fullName evidence="5">Transmembrane protein</fullName>
    </recommendedName>
</protein>
<gene>
    <name evidence="3" type="ORF">PSON_ATCC_30995.1.T1260075</name>
</gene>
<dbReference type="Proteomes" id="UP000692954">
    <property type="component" value="Unassembled WGS sequence"/>
</dbReference>
<dbReference type="EMBL" id="CAJJDN010000126">
    <property type="protein sequence ID" value="CAD8120437.1"/>
    <property type="molecule type" value="Genomic_DNA"/>
</dbReference>
<name>A0A8S1QZN1_9CILI</name>
<reference evidence="3" key="1">
    <citation type="submission" date="2021-01" db="EMBL/GenBank/DDBJ databases">
        <authorList>
            <consortium name="Genoscope - CEA"/>
            <person name="William W."/>
        </authorList>
    </citation>
    <scope>NUCLEOTIDE SEQUENCE</scope>
</reference>
<evidence type="ECO:0008006" key="5">
    <source>
        <dbReference type="Google" id="ProtNLM"/>
    </source>
</evidence>
<feature type="region of interest" description="Disordered" evidence="1">
    <location>
        <begin position="1"/>
        <end position="34"/>
    </location>
</feature>
<keyword evidence="2" id="KW-1133">Transmembrane helix</keyword>
<accession>A0A8S1QZN1</accession>
<evidence type="ECO:0000313" key="3">
    <source>
        <dbReference type="EMBL" id="CAD8120437.1"/>
    </source>
</evidence>
<evidence type="ECO:0000256" key="1">
    <source>
        <dbReference type="SAM" id="MobiDB-lite"/>
    </source>
</evidence>
<evidence type="ECO:0000313" key="4">
    <source>
        <dbReference type="Proteomes" id="UP000692954"/>
    </source>
</evidence>
<organism evidence="3 4">
    <name type="scientific">Paramecium sonneborni</name>
    <dbReference type="NCBI Taxonomy" id="65129"/>
    <lineage>
        <taxon>Eukaryota</taxon>
        <taxon>Sar</taxon>
        <taxon>Alveolata</taxon>
        <taxon>Ciliophora</taxon>
        <taxon>Intramacronucleata</taxon>
        <taxon>Oligohymenophorea</taxon>
        <taxon>Peniculida</taxon>
        <taxon>Parameciidae</taxon>
        <taxon>Paramecium</taxon>
    </lineage>
</organism>
<proteinExistence type="predicted"/>
<comment type="caution">
    <text evidence="3">The sequence shown here is derived from an EMBL/GenBank/DDBJ whole genome shotgun (WGS) entry which is preliminary data.</text>
</comment>
<dbReference type="AlphaFoldDB" id="A0A8S1QZN1"/>
<feature type="compositionally biased region" description="Polar residues" evidence="1">
    <location>
        <begin position="1"/>
        <end position="19"/>
    </location>
</feature>
<evidence type="ECO:0000256" key="2">
    <source>
        <dbReference type="SAM" id="Phobius"/>
    </source>
</evidence>
<feature type="transmembrane region" description="Helical" evidence="2">
    <location>
        <begin position="140"/>
        <end position="159"/>
    </location>
</feature>
<keyword evidence="2" id="KW-0812">Transmembrane</keyword>
<sequence>MNSKPQHQTNRKISNQEQIGNPKKPKNNGQNQFESQNEIRTEFIIRQMEYEELYKFSNSQSENQVNISERKDHQQNKFRNIINDAKLRYMNSYSQPSQYYIEKQESSIRQIIEQQRNQKRLLSKINKDNPQNTNQINLNLILLLFIPILCLIVLVSELFNKNQTII</sequence>
<keyword evidence="4" id="KW-1185">Reference proteome</keyword>